<dbReference type="EMBL" id="JADIKI010000022">
    <property type="protein sequence ID" value="MFK2854197.1"/>
    <property type="molecule type" value="Genomic_DNA"/>
</dbReference>
<evidence type="ECO:0000259" key="3">
    <source>
        <dbReference type="Pfam" id="PF14341"/>
    </source>
</evidence>
<organism evidence="4 5">
    <name type="scientific">Dyella humi</name>
    <dbReference type="NCBI Taxonomy" id="1770547"/>
    <lineage>
        <taxon>Bacteria</taxon>
        <taxon>Pseudomonadati</taxon>
        <taxon>Pseudomonadota</taxon>
        <taxon>Gammaproteobacteria</taxon>
        <taxon>Lysobacterales</taxon>
        <taxon>Rhodanobacteraceae</taxon>
        <taxon>Dyella</taxon>
    </lineage>
</organism>
<reference evidence="4 5" key="1">
    <citation type="submission" date="2020-10" db="EMBL/GenBank/DDBJ databases">
        <title>Phylogeny of dyella-like bacteria.</title>
        <authorList>
            <person name="Fu J."/>
        </authorList>
    </citation>
    <scope>NUCLEOTIDE SEQUENCE [LARGE SCALE GENOMIC DNA]</scope>
    <source>
        <strain evidence="4 5">DHG40</strain>
    </source>
</reference>
<evidence type="ECO:0000259" key="2">
    <source>
        <dbReference type="Pfam" id="PF13681"/>
    </source>
</evidence>
<dbReference type="InterPro" id="IPR025746">
    <property type="entry name" value="PilX_N_dom"/>
</dbReference>
<dbReference type="RefSeq" id="WP_380008241.1">
    <property type="nucleotide sequence ID" value="NZ_JADIKI010000022.1"/>
</dbReference>
<keyword evidence="1" id="KW-0812">Transmembrane</keyword>
<feature type="transmembrane region" description="Helical" evidence="1">
    <location>
        <begin position="12"/>
        <end position="35"/>
    </location>
</feature>
<dbReference type="Pfam" id="PF14341">
    <property type="entry name" value="PilX_N"/>
    <property type="match status" value="1"/>
</dbReference>
<feature type="domain" description="PilX/PilW C-terminal" evidence="2">
    <location>
        <begin position="118"/>
        <end position="183"/>
    </location>
</feature>
<feature type="domain" description="Type 4 fimbrial biogenesis protein PilX N-terminal" evidence="3">
    <location>
        <begin position="14"/>
        <end position="61"/>
    </location>
</feature>
<dbReference type="InterPro" id="IPR025205">
    <property type="entry name" value="PilX/PilW_C"/>
</dbReference>
<evidence type="ECO:0000256" key="1">
    <source>
        <dbReference type="SAM" id="Phobius"/>
    </source>
</evidence>
<evidence type="ECO:0008006" key="6">
    <source>
        <dbReference type="Google" id="ProtNLM"/>
    </source>
</evidence>
<dbReference type="Pfam" id="PF13681">
    <property type="entry name" value="PilX"/>
    <property type="match status" value="1"/>
</dbReference>
<gene>
    <name evidence="4" type="ORF">ISP18_06320</name>
</gene>
<keyword evidence="1" id="KW-0472">Membrane</keyword>
<evidence type="ECO:0000313" key="5">
    <source>
        <dbReference type="Proteomes" id="UP001620409"/>
    </source>
</evidence>
<comment type="caution">
    <text evidence="4">The sequence shown here is derived from an EMBL/GenBank/DDBJ whole genome shotgun (WGS) entry which is preliminary data.</text>
</comment>
<name>A0ABW8IG72_9GAMM</name>
<dbReference type="Proteomes" id="UP001620409">
    <property type="component" value="Unassembled WGS sequence"/>
</dbReference>
<keyword evidence="1" id="KW-1133">Transmembrane helix</keyword>
<keyword evidence="5" id="KW-1185">Reference proteome</keyword>
<sequence>MNITTKPRHRKDGGFVLIASLIMLIVLTFIAASLYHNFTVQQNMSANTKEKGRAFQMAQSTLQFAEYELLSNGLNAALATCISAPAAGVFEICPTNTSGNPVGPTSGSPMTISNAMTYNATTADSNIQFSTTGGAGLYYAQPMYYIRYLGYDPRSSCKAKIFEVTALAYGGTSGTTAVVRSDYELTPTVCNLGNP</sequence>
<evidence type="ECO:0000313" key="4">
    <source>
        <dbReference type="EMBL" id="MFK2854197.1"/>
    </source>
</evidence>
<protein>
    <recommendedName>
        <fullName evidence="6">Pilus assembly protein PilX</fullName>
    </recommendedName>
</protein>
<accession>A0ABW8IG72</accession>
<proteinExistence type="predicted"/>